<sequence length="72" mass="7898">MAITKKVILPGVSGACDQERRYLAVCTTATINTPLSKSQLQSVDEHRLASSLTNWEEFGKGMNRSTTAVRQT</sequence>
<organism evidence="1 2">
    <name type="scientific">Desulfomonile tiedjei</name>
    <dbReference type="NCBI Taxonomy" id="2358"/>
    <lineage>
        <taxon>Bacteria</taxon>
        <taxon>Pseudomonadati</taxon>
        <taxon>Thermodesulfobacteriota</taxon>
        <taxon>Desulfomonilia</taxon>
        <taxon>Desulfomonilales</taxon>
        <taxon>Desulfomonilaceae</taxon>
        <taxon>Desulfomonile</taxon>
    </lineage>
</organism>
<comment type="caution">
    <text evidence="1">The sequence shown here is derived from an EMBL/GenBank/DDBJ whole genome shotgun (WGS) entry which is preliminary data.</text>
</comment>
<gene>
    <name evidence="1" type="ORF">HY912_21095</name>
</gene>
<dbReference type="EMBL" id="JACRDE010000550">
    <property type="protein sequence ID" value="MBI5251998.1"/>
    <property type="molecule type" value="Genomic_DNA"/>
</dbReference>
<evidence type="ECO:0000313" key="2">
    <source>
        <dbReference type="Proteomes" id="UP000807825"/>
    </source>
</evidence>
<accession>A0A9D6Z2A9</accession>
<name>A0A9D6Z2A9_9BACT</name>
<dbReference type="AlphaFoldDB" id="A0A9D6Z2A9"/>
<proteinExistence type="predicted"/>
<reference evidence="1" key="1">
    <citation type="submission" date="2020-07" db="EMBL/GenBank/DDBJ databases">
        <title>Huge and variable diversity of episymbiotic CPR bacteria and DPANN archaea in groundwater ecosystems.</title>
        <authorList>
            <person name="He C.Y."/>
            <person name="Keren R."/>
            <person name="Whittaker M."/>
            <person name="Farag I.F."/>
            <person name="Doudna J."/>
            <person name="Cate J.H.D."/>
            <person name="Banfield J.F."/>
        </authorList>
    </citation>
    <scope>NUCLEOTIDE SEQUENCE</scope>
    <source>
        <strain evidence="1">NC_groundwater_1664_Pr3_B-0.1um_52_9</strain>
    </source>
</reference>
<dbReference type="Proteomes" id="UP000807825">
    <property type="component" value="Unassembled WGS sequence"/>
</dbReference>
<protein>
    <submittedName>
        <fullName evidence="1">Uncharacterized protein</fullName>
    </submittedName>
</protein>
<evidence type="ECO:0000313" key="1">
    <source>
        <dbReference type="EMBL" id="MBI5251998.1"/>
    </source>
</evidence>